<dbReference type="FunFam" id="1.10.10.1740:FF:000002">
    <property type="entry name" value="Transmembrane protein 14C"/>
    <property type="match status" value="1"/>
</dbReference>
<evidence type="ECO:0000256" key="3">
    <source>
        <dbReference type="ARBA" id="ARBA00022692"/>
    </source>
</evidence>
<evidence type="ECO:0000256" key="7">
    <source>
        <dbReference type="ARBA" id="ARBA00037428"/>
    </source>
</evidence>
<dbReference type="GO" id="GO:0070453">
    <property type="term" value="P:regulation of heme biosynthetic process"/>
    <property type="evidence" value="ECO:0007669"/>
    <property type="project" value="TreeGrafter"/>
</dbReference>
<accession>A0A0P7UB77</accession>
<evidence type="ECO:0000313" key="12">
    <source>
        <dbReference type="Proteomes" id="UP000034805"/>
    </source>
</evidence>
<evidence type="ECO:0000313" key="11">
    <source>
        <dbReference type="Ensembl" id="ENSSFOP00015071844.1"/>
    </source>
</evidence>
<evidence type="ECO:0000313" key="13">
    <source>
        <dbReference type="Proteomes" id="UP000694397"/>
    </source>
</evidence>
<reference evidence="11" key="3">
    <citation type="submission" date="2025-05" db="UniProtKB">
        <authorList>
            <consortium name="Ensembl"/>
        </authorList>
    </citation>
    <scope>IDENTIFICATION</scope>
</reference>
<comment type="subcellular location">
    <subcellularLocation>
        <location evidence="1">Membrane</location>
        <topology evidence="1">Multi-pass membrane protein</topology>
    </subcellularLocation>
</comment>
<evidence type="ECO:0000256" key="5">
    <source>
        <dbReference type="ARBA" id="ARBA00023133"/>
    </source>
</evidence>
<evidence type="ECO:0000313" key="10">
    <source>
        <dbReference type="EMBL" id="KPP64887.1"/>
    </source>
</evidence>
<evidence type="ECO:0000256" key="1">
    <source>
        <dbReference type="ARBA" id="ARBA00004141"/>
    </source>
</evidence>
<reference evidence="11 13" key="2">
    <citation type="submission" date="2019-04" db="EMBL/GenBank/DDBJ databases">
        <authorList>
            <consortium name="Wellcome Sanger Institute Data Sharing"/>
        </authorList>
    </citation>
    <scope>NUCLEOTIDE SEQUENCE [LARGE SCALE GENOMIC DNA]</scope>
</reference>
<evidence type="ECO:0000256" key="4">
    <source>
        <dbReference type="ARBA" id="ARBA00022989"/>
    </source>
</evidence>
<evidence type="ECO:0000256" key="2">
    <source>
        <dbReference type="ARBA" id="ARBA00007590"/>
    </source>
</evidence>
<dbReference type="Gene3D" id="1.10.10.1740">
    <property type="entry name" value="Transmembrane protein 14-like"/>
    <property type="match status" value="1"/>
</dbReference>
<dbReference type="STRING" id="113540.ENSSFOP00015071844"/>
<dbReference type="Pfam" id="PF03647">
    <property type="entry name" value="Tmemb_14"/>
    <property type="match status" value="1"/>
</dbReference>
<dbReference type="EMBL" id="JARO02006706">
    <property type="protein sequence ID" value="KPP64887.1"/>
    <property type="molecule type" value="Genomic_DNA"/>
</dbReference>
<dbReference type="KEGG" id="sfm:108930090"/>
<reference evidence="10 12" key="1">
    <citation type="submission" date="2015-08" db="EMBL/GenBank/DDBJ databases">
        <title>The genome of the Asian arowana (Scleropages formosus).</title>
        <authorList>
            <person name="Tan M.H."/>
            <person name="Gan H.M."/>
            <person name="Croft L.J."/>
            <person name="Austin C.M."/>
        </authorList>
    </citation>
    <scope>NUCLEOTIDE SEQUENCE [LARGE SCALE GENOMIC DNA]</scope>
    <source>
        <strain evidence="10">Aro1</strain>
    </source>
</reference>
<dbReference type="GO" id="GO:0006783">
    <property type="term" value="P:heme biosynthetic process"/>
    <property type="evidence" value="ECO:0007669"/>
    <property type="project" value="UniProtKB-KW"/>
</dbReference>
<evidence type="ECO:0000256" key="6">
    <source>
        <dbReference type="ARBA" id="ARBA00023136"/>
    </source>
</evidence>
<gene>
    <name evidence="11" type="primary">TMEM14C</name>
    <name evidence="10" type="ORF">Z043_116730</name>
</gene>
<dbReference type="GO" id="GO:0031966">
    <property type="term" value="C:mitochondrial membrane"/>
    <property type="evidence" value="ECO:0007669"/>
    <property type="project" value="TreeGrafter"/>
</dbReference>
<evidence type="ECO:0000256" key="9">
    <source>
        <dbReference type="SAM" id="Phobius"/>
    </source>
</evidence>
<keyword evidence="3 9" id="KW-0812">Transmembrane</keyword>
<dbReference type="OrthoDB" id="5620at2759"/>
<dbReference type="InterPro" id="IPR044890">
    <property type="entry name" value="TMEM14_sf"/>
</dbReference>
<name>A0A0P7UB77_SCLFO</name>
<evidence type="ECO:0000256" key="8">
    <source>
        <dbReference type="ARBA" id="ARBA00039421"/>
    </source>
</evidence>
<dbReference type="AlphaFoldDB" id="A0A0P7UB77"/>
<sequence>MSVDWLAYGYSALVACGGILGYIKAGSIASLVAGLLFGGLAGFGSYQMSHNPKNVWVFLGASGTLAGVMGFRFLNSWKFMPAGLAAGASILMLVKVGLAMFRKPHGP</sequence>
<dbReference type="Proteomes" id="UP000034805">
    <property type="component" value="Unassembled WGS sequence"/>
</dbReference>
<comment type="function">
    <text evidence="7">Required for normal heme biosynthesis.</text>
</comment>
<feature type="transmembrane region" description="Helical" evidence="9">
    <location>
        <begin position="55"/>
        <end position="74"/>
    </location>
</feature>
<dbReference type="PANTHER" id="PTHR12668:SF4">
    <property type="entry name" value="TRANSMEMBRANE PROTEIN 14C-RELATED"/>
    <property type="match status" value="1"/>
</dbReference>
<keyword evidence="13" id="KW-1185">Reference proteome</keyword>
<dbReference type="Ensembl" id="ENSSFOT00015067573.1">
    <property type="protein sequence ID" value="ENSSFOP00015071844.1"/>
    <property type="gene ID" value="ENSSFOG00015029705.1"/>
</dbReference>
<keyword evidence="5" id="KW-0350">Heme biosynthesis</keyword>
<organism evidence="10 12">
    <name type="scientific">Scleropages formosus</name>
    <name type="common">Asian bonytongue</name>
    <name type="synonym">Osteoglossum formosum</name>
    <dbReference type="NCBI Taxonomy" id="113540"/>
    <lineage>
        <taxon>Eukaryota</taxon>
        <taxon>Metazoa</taxon>
        <taxon>Chordata</taxon>
        <taxon>Craniata</taxon>
        <taxon>Vertebrata</taxon>
        <taxon>Euteleostomi</taxon>
        <taxon>Actinopterygii</taxon>
        <taxon>Neopterygii</taxon>
        <taxon>Teleostei</taxon>
        <taxon>Osteoglossocephala</taxon>
        <taxon>Osteoglossomorpha</taxon>
        <taxon>Osteoglossiformes</taxon>
        <taxon>Osteoglossidae</taxon>
        <taxon>Scleropages</taxon>
    </lineage>
</organism>
<feature type="transmembrane region" description="Helical" evidence="9">
    <location>
        <begin position="12"/>
        <end position="43"/>
    </location>
</feature>
<feature type="transmembrane region" description="Helical" evidence="9">
    <location>
        <begin position="80"/>
        <end position="101"/>
    </location>
</feature>
<keyword evidence="6 9" id="KW-0472">Membrane</keyword>
<dbReference type="Proteomes" id="UP000694397">
    <property type="component" value="Chromosome 7"/>
</dbReference>
<protein>
    <recommendedName>
        <fullName evidence="8">Transmembrane protein 14C</fullName>
    </recommendedName>
</protein>
<proteinExistence type="inferred from homology"/>
<comment type="similarity">
    <text evidence="2">Belongs to the TMEM14 family.</text>
</comment>
<dbReference type="GeneTree" id="ENSGT00940000154772"/>
<keyword evidence="4 9" id="KW-1133">Transmembrane helix</keyword>
<dbReference type="InterPro" id="IPR005349">
    <property type="entry name" value="TMEM14"/>
</dbReference>
<dbReference type="PANTHER" id="PTHR12668">
    <property type="entry name" value="TRANSMEMBRANE PROTEIN 14, 15"/>
    <property type="match status" value="1"/>
</dbReference>